<comment type="subcellular location">
    <subcellularLocation>
        <location evidence="1">Cytoplasm</location>
    </subcellularLocation>
</comment>
<evidence type="ECO:0000256" key="3">
    <source>
        <dbReference type="ARBA" id="ARBA00022490"/>
    </source>
</evidence>
<sequence>MNQTATAPRKALDLTSVQSSAHELNISEFLAFKLGDEEYGIDILRVQEIRSFERPTRMANAPEHILGVVNLRGVIVPVVDMRIKFKLNPVNYDHFTVVIVLNIGSRVVGMVVDGVSDVITLSPEQLRPVPELSSAIGSDHLLAIGSLENRMLILIDIGKLMSSSDMGIDPSMA</sequence>
<dbReference type="Gene3D" id="2.40.50.180">
    <property type="entry name" value="CheA-289, Domain 4"/>
    <property type="match status" value="1"/>
</dbReference>
<evidence type="ECO:0000313" key="5">
    <source>
        <dbReference type="EMBL" id="OOV08400.1"/>
    </source>
</evidence>
<dbReference type="InterPro" id="IPR036061">
    <property type="entry name" value="CheW-like_dom_sf"/>
</dbReference>
<dbReference type="GO" id="GO:0007165">
    <property type="term" value="P:signal transduction"/>
    <property type="evidence" value="ECO:0007669"/>
    <property type="project" value="InterPro"/>
</dbReference>
<accession>A0A1T1AWD1</accession>
<protein>
    <recommendedName>
        <fullName evidence="2">Chemotaxis protein CheW</fullName>
    </recommendedName>
</protein>
<evidence type="ECO:0000256" key="1">
    <source>
        <dbReference type="ARBA" id="ARBA00004496"/>
    </source>
</evidence>
<dbReference type="Pfam" id="PF01584">
    <property type="entry name" value="CheW"/>
    <property type="match status" value="1"/>
</dbReference>
<gene>
    <name evidence="5" type="ORF">RF819_18315</name>
</gene>
<name>A0A1T1AWD1_RHOFE</name>
<feature type="domain" description="CheW-like" evidence="4">
    <location>
        <begin position="26"/>
        <end position="166"/>
    </location>
</feature>
<dbReference type="PANTHER" id="PTHR22617">
    <property type="entry name" value="CHEMOTAXIS SENSOR HISTIDINE KINASE-RELATED"/>
    <property type="match status" value="1"/>
</dbReference>
<dbReference type="PROSITE" id="PS50851">
    <property type="entry name" value="CHEW"/>
    <property type="match status" value="1"/>
</dbReference>
<dbReference type="Gene3D" id="2.30.30.40">
    <property type="entry name" value="SH3 Domains"/>
    <property type="match status" value="1"/>
</dbReference>
<keyword evidence="3" id="KW-0963">Cytoplasm</keyword>
<dbReference type="SMART" id="SM00260">
    <property type="entry name" value="CheW"/>
    <property type="match status" value="1"/>
</dbReference>
<dbReference type="InterPro" id="IPR039315">
    <property type="entry name" value="CheW"/>
</dbReference>
<dbReference type="GO" id="GO:0006935">
    <property type="term" value="P:chemotaxis"/>
    <property type="evidence" value="ECO:0007669"/>
    <property type="project" value="InterPro"/>
</dbReference>
<dbReference type="OrthoDB" id="9790406at2"/>
<dbReference type="EMBL" id="MTJN01000002">
    <property type="protein sequence ID" value="OOV08400.1"/>
    <property type="molecule type" value="Genomic_DNA"/>
</dbReference>
<dbReference type="InterPro" id="IPR002545">
    <property type="entry name" value="CheW-lke_dom"/>
</dbReference>
<evidence type="ECO:0000313" key="6">
    <source>
        <dbReference type="Proteomes" id="UP000190750"/>
    </source>
</evidence>
<dbReference type="GO" id="GO:0005829">
    <property type="term" value="C:cytosol"/>
    <property type="evidence" value="ECO:0007669"/>
    <property type="project" value="TreeGrafter"/>
</dbReference>
<dbReference type="PANTHER" id="PTHR22617:SF45">
    <property type="entry name" value="CHEMOTAXIS PROTEIN CHEW"/>
    <property type="match status" value="1"/>
</dbReference>
<comment type="caution">
    <text evidence="5">The sequence shown here is derived from an EMBL/GenBank/DDBJ whole genome shotgun (WGS) entry which is preliminary data.</text>
</comment>
<keyword evidence="6" id="KW-1185">Reference proteome</keyword>
<dbReference type="CDD" id="cd00732">
    <property type="entry name" value="CheW"/>
    <property type="match status" value="1"/>
</dbReference>
<evidence type="ECO:0000256" key="2">
    <source>
        <dbReference type="ARBA" id="ARBA00021483"/>
    </source>
</evidence>
<organism evidence="5 6">
    <name type="scientific">Rhodoferax fermentans</name>
    <dbReference type="NCBI Taxonomy" id="28066"/>
    <lineage>
        <taxon>Bacteria</taxon>
        <taxon>Pseudomonadati</taxon>
        <taxon>Pseudomonadota</taxon>
        <taxon>Betaproteobacteria</taxon>
        <taxon>Burkholderiales</taxon>
        <taxon>Comamonadaceae</taxon>
        <taxon>Rhodoferax</taxon>
    </lineage>
</organism>
<reference evidence="5 6" key="1">
    <citation type="submission" date="2017-01" db="EMBL/GenBank/DDBJ databases">
        <title>Genome sequencing of Rhodoferax fermentans JCM 7819.</title>
        <authorList>
            <person name="Kim Y.J."/>
            <person name="Farh M.E.-A."/>
            <person name="Yang D.-C."/>
        </authorList>
    </citation>
    <scope>NUCLEOTIDE SEQUENCE [LARGE SCALE GENOMIC DNA]</scope>
    <source>
        <strain evidence="5 6">JCM 7819</strain>
    </source>
</reference>
<dbReference type="STRING" id="28066.RF819_18315"/>
<dbReference type="SUPFAM" id="SSF50341">
    <property type="entry name" value="CheW-like"/>
    <property type="match status" value="1"/>
</dbReference>
<dbReference type="RefSeq" id="WP_078366284.1">
    <property type="nucleotide sequence ID" value="NZ_MTJN01000002.1"/>
</dbReference>
<dbReference type="AlphaFoldDB" id="A0A1T1AWD1"/>
<evidence type="ECO:0000259" key="4">
    <source>
        <dbReference type="PROSITE" id="PS50851"/>
    </source>
</evidence>
<proteinExistence type="predicted"/>
<dbReference type="Proteomes" id="UP000190750">
    <property type="component" value="Unassembled WGS sequence"/>
</dbReference>